<name>A0A317WC36_9EURO</name>
<dbReference type="RefSeq" id="XP_025465758.1">
    <property type="nucleotide sequence ID" value="XM_025615147.1"/>
</dbReference>
<dbReference type="EMBL" id="MSFK01000020">
    <property type="protein sequence ID" value="PWY81690.1"/>
    <property type="molecule type" value="Genomic_DNA"/>
</dbReference>
<reference evidence="3 4" key="1">
    <citation type="submission" date="2016-12" db="EMBL/GenBank/DDBJ databases">
        <title>The genomes of Aspergillus section Nigri reveals drivers in fungal speciation.</title>
        <authorList>
            <consortium name="DOE Joint Genome Institute"/>
            <person name="Vesth T.C."/>
            <person name="Nybo J."/>
            <person name="Theobald S."/>
            <person name="Brandl J."/>
            <person name="Frisvad J.C."/>
            <person name="Nielsen K.F."/>
            <person name="Lyhne E.K."/>
            <person name="Kogle M.E."/>
            <person name="Kuo A."/>
            <person name="Riley R."/>
            <person name="Clum A."/>
            <person name="Nolan M."/>
            <person name="Lipzen A."/>
            <person name="Salamov A."/>
            <person name="Henrissat B."/>
            <person name="Wiebenga A."/>
            <person name="De Vries R.P."/>
            <person name="Grigoriev I.V."/>
            <person name="Mortensen U.H."/>
            <person name="Andersen M.R."/>
            <person name="Baker S.E."/>
        </authorList>
    </citation>
    <scope>NUCLEOTIDE SEQUENCE [LARGE SCALE GENOMIC DNA]</scope>
    <source>
        <strain evidence="3 4">CBS 115572</strain>
    </source>
</reference>
<feature type="chain" id="PRO_5016433533" evidence="2">
    <location>
        <begin position="21"/>
        <end position="341"/>
    </location>
</feature>
<dbReference type="STRING" id="1450535.A0A317WC36"/>
<keyword evidence="1" id="KW-0472">Membrane</keyword>
<evidence type="ECO:0000313" key="4">
    <source>
        <dbReference type="Proteomes" id="UP000246702"/>
    </source>
</evidence>
<accession>A0A317WC36</accession>
<sequence length="341" mass="38965">MISTLFLLFGLIALCVVVRATPDKSYKPSLDFRPLNITGFWYPLYAWVGSLLKRLSYYNATLEFELTPTAFSSTNSSFWSGLQNRTLRTTKPSYLGITETSIWNSRPRNPVNLYLTSWPTDYDFWDQSLDSDISTISEYDIVSSNPVYSDVWFVTEYNNFDLDLTTIDTSPSTYRLSGAYTYNFRYSTLLLNLTSCNAPEYSDTWRMFLINQDLIIPGLNWTYPTIDVRFDNTTANLTINGQFGAYAYDTQGNETGTWMAGAVKMVFRGVVDNAKSDVLVQREDQPTWLRTLGFGNNSLNLNYRSGAKIMAKPGNGWMVVAMALFGMLFVHSWFFFGNFKE</sequence>
<dbReference type="GeneID" id="37117290"/>
<keyword evidence="1" id="KW-0812">Transmembrane</keyword>
<keyword evidence="1" id="KW-1133">Transmembrane helix</keyword>
<comment type="caution">
    <text evidence="3">The sequence shown here is derived from an EMBL/GenBank/DDBJ whole genome shotgun (WGS) entry which is preliminary data.</text>
</comment>
<organism evidence="3 4">
    <name type="scientific">Aspergillus sclerotioniger CBS 115572</name>
    <dbReference type="NCBI Taxonomy" id="1450535"/>
    <lineage>
        <taxon>Eukaryota</taxon>
        <taxon>Fungi</taxon>
        <taxon>Dikarya</taxon>
        <taxon>Ascomycota</taxon>
        <taxon>Pezizomycotina</taxon>
        <taxon>Eurotiomycetes</taxon>
        <taxon>Eurotiomycetidae</taxon>
        <taxon>Eurotiales</taxon>
        <taxon>Aspergillaceae</taxon>
        <taxon>Aspergillus</taxon>
        <taxon>Aspergillus subgen. Circumdati</taxon>
    </lineage>
</organism>
<dbReference type="AlphaFoldDB" id="A0A317WC36"/>
<proteinExistence type="predicted"/>
<evidence type="ECO:0000256" key="1">
    <source>
        <dbReference type="SAM" id="Phobius"/>
    </source>
</evidence>
<dbReference type="OrthoDB" id="5054768at2759"/>
<dbReference type="Proteomes" id="UP000246702">
    <property type="component" value="Unassembled WGS sequence"/>
</dbReference>
<evidence type="ECO:0000313" key="3">
    <source>
        <dbReference type="EMBL" id="PWY81690.1"/>
    </source>
</evidence>
<evidence type="ECO:0000256" key="2">
    <source>
        <dbReference type="SAM" id="SignalP"/>
    </source>
</evidence>
<feature type="signal peptide" evidence="2">
    <location>
        <begin position="1"/>
        <end position="20"/>
    </location>
</feature>
<gene>
    <name evidence="3" type="ORF">BO94DRAFT_576631</name>
</gene>
<feature type="transmembrane region" description="Helical" evidence="1">
    <location>
        <begin position="316"/>
        <end position="336"/>
    </location>
</feature>
<protein>
    <submittedName>
        <fullName evidence="3">Uncharacterized protein</fullName>
    </submittedName>
</protein>
<keyword evidence="4" id="KW-1185">Reference proteome</keyword>
<keyword evidence="2" id="KW-0732">Signal</keyword>